<keyword evidence="3" id="KW-0804">Transcription</keyword>
<dbReference type="InterPro" id="IPR036388">
    <property type="entry name" value="WH-like_DNA-bd_sf"/>
</dbReference>
<keyword evidence="1" id="KW-0805">Transcription regulation</keyword>
<feature type="domain" description="HTH marR-type" evidence="4">
    <location>
        <begin position="8"/>
        <end position="139"/>
    </location>
</feature>
<dbReference type="PANTHER" id="PTHR33164">
    <property type="entry name" value="TRANSCRIPTIONAL REGULATOR, MARR FAMILY"/>
    <property type="match status" value="1"/>
</dbReference>
<proteinExistence type="predicted"/>
<evidence type="ECO:0000313" key="6">
    <source>
        <dbReference type="Proteomes" id="UP001501705"/>
    </source>
</evidence>
<organism evidence="5 6">
    <name type="scientific">Kribbella hippodromi</name>
    <dbReference type="NCBI Taxonomy" id="434347"/>
    <lineage>
        <taxon>Bacteria</taxon>
        <taxon>Bacillati</taxon>
        <taxon>Actinomycetota</taxon>
        <taxon>Actinomycetes</taxon>
        <taxon>Propionibacteriales</taxon>
        <taxon>Kribbellaceae</taxon>
        <taxon>Kribbella</taxon>
    </lineage>
</organism>
<dbReference type="InterPro" id="IPR000835">
    <property type="entry name" value="HTH_MarR-typ"/>
</dbReference>
<dbReference type="Gene3D" id="1.10.10.10">
    <property type="entry name" value="Winged helix-like DNA-binding domain superfamily/Winged helix DNA-binding domain"/>
    <property type="match status" value="1"/>
</dbReference>
<accession>A0ABP4NGE5</accession>
<dbReference type="PRINTS" id="PR00598">
    <property type="entry name" value="HTHMARR"/>
</dbReference>
<dbReference type="InterPro" id="IPR036390">
    <property type="entry name" value="WH_DNA-bd_sf"/>
</dbReference>
<evidence type="ECO:0000256" key="1">
    <source>
        <dbReference type="ARBA" id="ARBA00023015"/>
    </source>
</evidence>
<dbReference type="InterPro" id="IPR023187">
    <property type="entry name" value="Tscrpt_reg_MarR-type_CS"/>
</dbReference>
<reference evidence="6" key="1">
    <citation type="journal article" date="2019" name="Int. J. Syst. Evol. Microbiol.">
        <title>The Global Catalogue of Microorganisms (GCM) 10K type strain sequencing project: providing services to taxonomists for standard genome sequencing and annotation.</title>
        <authorList>
            <consortium name="The Broad Institute Genomics Platform"/>
            <consortium name="The Broad Institute Genome Sequencing Center for Infectious Disease"/>
            <person name="Wu L."/>
            <person name="Ma J."/>
        </authorList>
    </citation>
    <scope>NUCLEOTIDE SEQUENCE [LARGE SCALE GENOMIC DNA]</scope>
    <source>
        <strain evidence="6">JCM 15572</strain>
    </source>
</reference>
<dbReference type="PROSITE" id="PS50995">
    <property type="entry name" value="HTH_MARR_2"/>
    <property type="match status" value="1"/>
</dbReference>
<dbReference type="SUPFAM" id="SSF46785">
    <property type="entry name" value="Winged helix' DNA-binding domain"/>
    <property type="match status" value="1"/>
</dbReference>
<name>A0ABP4NGE5_9ACTN</name>
<evidence type="ECO:0000313" key="5">
    <source>
        <dbReference type="EMBL" id="GAA1561440.1"/>
    </source>
</evidence>
<dbReference type="InterPro" id="IPR039422">
    <property type="entry name" value="MarR/SlyA-like"/>
</dbReference>
<dbReference type="EMBL" id="BAAAPH010000005">
    <property type="protein sequence ID" value="GAA1561440.1"/>
    <property type="molecule type" value="Genomic_DNA"/>
</dbReference>
<evidence type="ECO:0000259" key="4">
    <source>
        <dbReference type="PROSITE" id="PS50995"/>
    </source>
</evidence>
<dbReference type="PROSITE" id="PS01117">
    <property type="entry name" value="HTH_MARR_1"/>
    <property type="match status" value="1"/>
</dbReference>
<keyword evidence="2" id="KW-0238">DNA-binding</keyword>
<evidence type="ECO:0000256" key="3">
    <source>
        <dbReference type="ARBA" id="ARBA00023163"/>
    </source>
</evidence>
<dbReference type="RefSeq" id="WP_344232909.1">
    <property type="nucleotide sequence ID" value="NZ_BAAAPH010000005.1"/>
</dbReference>
<gene>
    <name evidence="5" type="ORF">GCM10009804_17820</name>
</gene>
<protein>
    <submittedName>
        <fullName evidence="5">MarR family transcriptional regulator</fullName>
    </submittedName>
</protein>
<dbReference type="SMART" id="SM00347">
    <property type="entry name" value="HTH_MARR"/>
    <property type="match status" value="1"/>
</dbReference>
<dbReference type="Pfam" id="PF12802">
    <property type="entry name" value="MarR_2"/>
    <property type="match status" value="1"/>
</dbReference>
<comment type="caution">
    <text evidence="5">The sequence shown here is derived from an EMBL/GenBank/DDBJ whole genome shotgun (WGS) entry which is preliminary data.</text>
</comment>
<dbReference type="Proteomes" id="UP001501705">
    <property type="component" value="Unassembled WGS sequence"/>
</dbReference>
<dbReference type="PANTHER" id="PTHR33164:SF43">
    <property type="entry name" value="HTH-TYPE TRANSCRIPTIONAL REPRESSOR YETL"/>
    <property type="match status" value="1"/>
</dbReference>
<sequence>MATTTARDSELAEALVQAMHRLQDLHAETSRPLGLTPQQAHLLCVLIAAPLGMTELSRILSIERSSLTSMVDRLERRELVARTAAPRDRRACLIELTPDGLTLAHQCHDAVVDRIDTLTADLSQTTRRTLVTALRAITTATVSNEAD</sequence>
<keyword evidence="6" id="KW-1185">Reference proteome</keyword>
<evidence type="ECO:0000256" key="2">
    <source>
        <dbReference type="ARBA" id="ARBA00023125"/>
    </source>
</evidence>